<feature type="region of interest" description="Disordered" evidence="1">
    <location>
        <begin position="15"/>
        <end position="196"/>
    </location>
</feature>
<feature type="compositionally biased region" description="Low complexity" evidence="1">
    <location>
        <begin position="164"/>
        <end position="176"/>
    </location>
</feature>
<feature type="compositionally biased region" description="Basic and acidic residues" evidence="1">
    <location>
        <begin position="133"/>
        <end position="153"/>
    </location>
</feature>
<sequence>MTCCNNIYNTKVGSIPWHQNVPRHPKKEQPSNWAIERPPCAGRRRGDTLRPRPRRPPPRAPLPGRRRRLLLAAGLARRRPSSAPPGSGHRPHEPAAAVRHAGGPPPAARREASPAAGPSSGRLVPARWRRIRSAQEGEREREWGGTERGEGRRAARRHAQPSLAPAAATRPARLTPPCAPPPPHAPAGLRARRGPVVAQESRRRLLLAVAPLHCRPRAPLAILGCANGRAQGSGGTPGGSREKAFCPLTTWGAGDRSRRLFREGRGAEGTDPGALLWRARRRRRWVRDADGRERES</sequence>
<proteinExistence type="predicted"/>
<reference evidence="2" key="1">
    <citation type="submission" date="2020-05" db="EMBL/GenBank/DDBJ databases">
        <title>WGS assembly of Panicum virgatum.</title>
        <authorList>
            <person name="Lovell J.T."/>
            <person name="Jenkins J."/>
            <person name="Shu S."/>
            <person name="Juenger T.E."/>
            <person name="Schmutz J."/>
        </authorList>
    </citation>
    <scope>NUCLEOTIDE SEQUENCE</scope>
    <source>
        <strain evidence="2">AP13</strain>
    </source>
</reference>
<dbReference type="AlphaFoldDB" id="A0A8T0XJ43"/>
<keyword evidence="3" id="KW-1185">Reference proteome</keyword>
<comment type="caution">
    <text evidence="2">The sequence shown here is derived from an EMBL/GenBank/DDBJ whole genome shotgun (WGS) entry which is preliminary data.</text>
</comment>
<accession>A0A8T0XJ43</accession>
<dbReference type="Proteomes" id="UP000823388">
    <property type="component" value="Chromosome 1K"/>
</dbReference>
<evidence type="ECO:0000313" key="3">
    <source>
        <dbReference type="Proteomes" id="UP000823388"/>
    </source>
</evidence>
<dbReference type="EMBL" id="CM029037">
    <property type="protein sequence ID" value="KAG2658958.1"/>
    <property type="molecule type" value="Genomic_DNA"/>
</dbReference>
<protein>
    <submittedName>
        <fullName evidence="2">Uncharacterized protein</fullName>
    </submittedName>
</protein>
<evidence type="ECO:0000256" key="1">
    <source>
        <dbReference type="SAM" id="MobiDB-lite"/>
    </source>
</evidence>
<gene>
    <name evidence="2" type="ORF">PVAP13_1KG324605</name>
</gene>
<name>A0A8T0XJ43_PANVG</name>
<feature type="compositionally biased region" description="Low complexity" evidence="1">
    <location>
        <begin position="113"/>
        <end position="122"/>
    </location>
</feature>
<organism evidence="2 3">
    <name type="scientific">Panicum virgatum</name>
    <name type="common">Blackwell switchgrass</name>
    <dbReference type="NCBI Taxonomy" id="38727"/>
    <lineage>
        <taxon>Eukaryota</taxon>
        <taxon>Viridiplantae</taxon>
        <taxon>Streptophyta</taxon>
        <taxon>Embryophyta</taxon>
        <taxon>Tracheophyta</taxon>
        <taxon>Spermatophyta</taxon>
        <taxon>Magnoliopsida</taxon>
        <taxon>Liliopsida</taxon>
        <taxon>Poales</taxon>
        <taxon>Poaceae</taxon>
        <taxon>PACMAD clade</taxon>
        <taxon>Panicoideae</taxon>
        <taxon>Panicodae</taxon>
        <taxon>Paniceae</taxon>
        <taxon>Panicinae</taxon>
        <taxon>Panicum</taxon>
        <taxon>Panicum sect. Hiantes</taxon>
    </lineage>
</organism>
<evidence type="ECO:0000313" key="2">
    <source>
        <dbReference type="EMBL" id="KAG2658958.1"/>
    </source>
</evidence>
<feature type="compositionally biased region" description="Low complexity" evidence="1">
    <location>
        <begin position="84"/>
        <end position="102"/>
    </location>
</feature>